<reference evidence="1 2" key="1">
    <citation type="submission" date="2021-06" db="EMBL/GenBank/DDBJ databases">
        <title>Halomicroarcula sp. a new haloarchaeum isolated from saline soil.</title>
        <authorList>
            <person name="Duran-Viseras A."/>
            <person name="Sanchez-Porro C."/>
            <person name="Ventosa A."/>
        </authorList>
    </citation>
    <scope>NUCLEOTIDE SEQUENCE [LARGE SCALE GENOMIC DNA]</scope>
    <source>
        <strain evidence="1 2">F13</strain>
    </source>
</reference>
<dbReference type="RefSeq" id="WP_220617271.1">
    <property type="nucleotide sequence ID" value="NZ_RKLR01000001.1"/>
</dbReference>
<protein>
    <submittedName>
        <fullName evidence="1">Uncharacterized protein</fullName>
    </submittedName>
</protein>
<accession>A0AAW4PMP8</accession>
<sequence length="210" mass="22480">MQTPPLEPGLVYVDQPDGRGAVAHVVRSAEATETLWVDAGGAASTYALTADGDRHALRGVRVARAFTAHQHHALVRRAVDVASGRTDLVVVPNVPALYEGADGPESEYDRLYGATCELLETLADALDVPVLVSAPTASDARRDRLHDRADTELTCRNTPFGYAVDAPGHTPPGYWRDGWWQTTVPYWVDVCGAVGDPGPTTADPVELVVD</sequence>
<dbReference type="AlphaFoldDB" id="A0AAW4PMP8"/>
<dbReference type="Proteomes" id="UP001430377">
    <property type="component" value="Unassembled WGS sequence"/>
</dbReference>
<proteinExistence type="predicted"/>
<dbReference type="EMBL" id="RKLR01000001">
    <property type="protein sequence ID" value="MBX0322308.1"/>
    <property type="molecule type" value="Genomic_DNA"/>
</dbReference>
<name>A0AAW4PMP8_9EURY</name>
<organism evidence="1 2">
    <name type="scientific">Haloarcula rubra</name>
    <dbReference type="NCBI Taxonomy" id="2487747"/>
    <lineage>
        <taxon>Archaea</taxon>
        <taxon>Methanobacteriati</taxon>
        <taxon>Methanobacteriota</taxon>
        <taxon>Stenosarchaea group</taxon>
        <taxon>Halobacteria</taxon>
        <taxon>Halobacteriales</taxon>
        <taxon>Haloarculaceae</taxon>
        <taxon>Haloarcula</taxon>
    </lineage>
</organism>
<evidence type="ECO:0000313" key="2">
    <source>
        <dbReference type="Proteomes" id="UP001430377"/>
    </source>
</evidence>
<gene>
    <name evidence="1" type="ORF">EGH21_04580</name>
</gene>
<comment type="caution">
    <text evidence="1">The sequence shown here is derived from an EMBL/GenBank/DDBJ whole genome shotgun (WGS) entry which is preliminary data.</text>
</comment>
<dbReference type="InterPro" id="IPR027417">
    <property type="entry name" value="P-loop_NTPase"/>
</dbReference>
<dbReference type="Gene3D" id="3.40.50.300">
    <property type="entry name" value="P-loop containing nucleotide triphosphate hydrolases"/>
    <property type="match status" value="1"/>
</dbReference>
<evidence type="ECO:0000313" key="1">
    <source>
        <dbReference type="EMBL" id="MBX0322308.1"/>
    </source>
</evidence>
<keyword evidence="2" id="KW-1185">Reference proteome</keyword>